<name>A0A1M6I7E3_9FIRM</name>
<feature type="transmembrane region" description="Helical" evidence="4">
    <location>
        <begin position="24"/>
        <end position="44"/>
    </location>
</feature>
<keyword evidence="8" id="KW-1185">Reference proteome</keyword>
<evidence type="ECO:0000256" key="4">
    <source>
        <dbReference type="SAM" id="Phobius"/>
    </source>
</evidence>
<evidence type="ECO:0000259" key="5">
    <source>
        <dbReference type="Pfam" id="PF01514"/>
    </source>
</evidence>
<keyword evidence="4" id="KW-0812">Transmembrane</keyword>
<dbReference type="AlphaFoldDB" id="A0A1M6I7E3"/>
<evidence type="ECO:0000256" key="1">
    <source>
        <dbReference type="ARBA" id="ARBA00004370"/>
    </source>
</evidence>
<evidence type="ECO:0000256" key="3">
    <source>
        <dbReference type="SAM" id="MobiDB-lite"/>
    </source>
</evidence>
<evidence type="ECO:0000313" key="8">
    <source>
        <dbReference type="Proteomes" id="UP000184342"/>
    </source>
</evidence>
<dbReference type="Pfam" id="PF01514">
    <property type="entry name" value="YscJ_FliF"/>
    <property type="match status" value="1"/>
</dbReference>
<keyword evidence="7" id="KW-0969">Cilium</keyword>
<dbReference type="PANTHER" id="PTHR30046">
    <property type="entry name" value="FLAGELLAR M-RING PROTEIN"/>
    <property type="match status" value="1"/>
</dbReference>
<feature type="transmembrane region" description="Helical" evidence="4">
    <location>
        <begin position="432"/>
        <end position="452"/>
    </location>
</feature>
<dbReference type="InterPro" id="IPR013556">
    <property type="entry name" value="Flag_M-ring_C"/>
</dbReference>
<dbReference type="Proteomes" id="UP000184342">
    <property type="component" value="Unassembled WGS sequence"/>
</dbReference>
<gene>
    <name evidence="7" type="ORF">SAMN02745691_01703</name>
</gene>
<dbReference type="OrthoDB" id="9807026at2"/>
<dbReference type="InterPro" id="IPR043427">
    <property type="entry name" value="YscJ/FliF"/>
</dbReference>
<dbReference type="PANTHER" id="PTHR30046:SF0">
    <property type="entry name" value="FLAGELLAR M-RING PROTEIN"/>
    <property type="match status" value="1"/>
</dbReference>
<keyword evidence="7" id="KW-0966">Cell projection</keyword>
<dbReference type="InterPro" id="IPR006182">
    <property type="entry name" value="FliF_N_dom"/>
</dbReference>
<dbReference type="GO" id="GO:0016020">
    <property type="term" value="C:membrane"/>
    <property type="evidence" value="ECO:0007669"/>
    <property type="project" value="UniProtKB-SubCell"/>
</dbReference>
<feature type="compositionally biased region" description="Gly residues" evidence="3">
    <location>
        <begin position="305"/>
        <end position="317"/>
    </location>
</feature>
<dbReference type="Pfam" id="PF08345">
    <property type="entry name" value="YscJ_FliF_C"/>
    <property type="match status" value="1"/>
</dbReference>
<feature type="region of interest" description="Disordered" evidence="3">
    <location>
        <begin position="459"/>
        <end position="489"/>
    </location>
</feature>
<dbReference type="EMBL" id="FQYT01000017">
    <property type="protein sequence ID" value="SHJ30394.1"/>
    <property type="molecule type" value="Genomic_DNA"/>
</dbReference>
<feature type="region of interest" description="Disordered" evidence="3">
    <location>
        <begin position="283"/>
        <end position="340"/>
    </location>
</feature>
<dbReference type="STRING" id="1122934.SAMN02745691_01703"/>
<reference evidence="7 8" key="1">
    <citation type="submission" date="2016-11" db="EMBL/GenBank/DDBJ databases">
        <authorList>
            <person name="Jaros S."/>
            <person name="Januszkiewicz K."/>
            <person name="Wedrychowicz H."/>
        </authorList>
    </citation>
    <scope>NUCLEOTIDE SEQUENCE [LARGE SCALE GENOMIC DNA]</scope>
    <source>
        <strain evidence="7 8">DSM 15970</strain>
    </source>
</reference>
<feature type="domain" description="Flagellar M-ring C-terminal" evidence="6">
    <location>
        <begin position="253"/>
        <end position="412"/>
    </location>
</feature>
<dbReference type="Gene3D" id="3.30.300.30">
    <property type="match status" value="1"/>
</dbReference>
<keyword evidence="2 4" id="KW-0472">Membrane</keyword>
<evidence type="ECO:0000259" key="6">
    <source>
        <dbReference type="Pfam" id="PF08345"/>
    </source>
</evidence>
<accession>A0A1M6I7E3</accession>
<proteinExistence type="predicted"/>
<organism evidence="7 8">
    <name type="scientific">Parasporobacterium paucivorans DSM 15970</name>
    <dbReference type="NCBI Taxonomy" id="1122934"/>
    <lineage>
        <taxon>Bacteria</taxon>
        <taxon>Bacillati</taxon>
        <taxon>Bacillota</taxon>
        <taxon>Clostridia</taxon>
        <taxon>Lachnospirales</taxon>
        <taxon>Lachnospiraceae</taxon>
        <taxon>Parasporobacterium</taxon>
    </lineage>
</organism>
<comment type="subcellular location">
    <subcellularLocation>
        <location evidence="1">Membrane</location>
    </subcellularLocation>
</comment>
<sequence>MEKVKDVLDWLKQFANKTSKKTKMIIGIVVGAVIVFAVVLAAILNNSPYQVMFADVSEGEASEIISILKSSGTDFQYKNGDFLVKEDVLDQTMAELVYQGYPTSGFTYNVFTENASLMTTDSDKRTYKLYELQDRIGATIRLFDGVKDAKVTIALGEQEKYALTDEDKSKAGASATVIMKNGGSPTKEQASAIQRLIARSVEGLDFENVSVFDGNGIEVSADSTENAAGIASDGAELARLLEDQVTLNVMNVLTPFYGAGNVRISVKAAINMDQVVTESIAYSTPEKTGEEDKSGIVSNESGSRDGSGGSTTDGGAAGTDSNTDVPGYTTGGGSTGSGVNSETYTKEYLVNQIRQQGTVSPGVLENLTISVAINGEDFKSLDEGELRALVGNAAGIAASDYEEKIALASAPFFEEEKAAQEILPVSKLERQYILMISGVALIIIIAAVLLGLKKKKKKSRKAPMAENPSAAPPPKKREQNEEVINLQNEHGMELKKSIRNFSEQNPEISAQLLKNWLNEGDRYE</sequence>
<dbReference type="InterPro" id="IPR045851">
    <property type="entry name" value="AMP-bd_C_sf"/>
</dbReference>
<evidence type="ECO:0000313" key="7">
    <source>
        <dbReference type="EMBL" id="SHJ30394.1"/>
    </source>
</evidence>
<feature type="domain" description="Flagellar M-ring N-terminal" evidence="5">
    <location>
        <begin position="45"/>
        <end position="216"/>
    </location>
</feature>
<protein>
    <submittedName>
        <fullName evidence="7">Flagellar M-ring protein FliF</fullName>
    </submittedName>
</protein>
<dbReference type="RefSeq" id="WP_073993996.1">
    <property type="nucleotide sequence ID" value="NZ_FQYT01000017.1"/>
</dbReference>
<keyword evidence="4" id="KW-1133">Transmembrane helix</keyword>
<keyword evidence="7" id="KW-0282">Flagellum</keyword>
<feature type="compositionally biased region" description="Low complexity" evidence="3">
    <location>
        <begin position="318"/>
        <end position="328"/>
    </location>
</feature>
<evidence type="ECO:0000256" key="2">
    <source>
        <dbReference type="ARBA" id="ARBA00023136"/>
    </source>
</evidence>